<dbReference type="InterPro" id="IPR003395">
    <property type="entry name" value="RecF/RecN/SMC_N"/>
</dbReference>
<dbReference type="GO" id="GO:0006260">
    <property type="term" value="P:DNA replication"/>
    <property type="evidence" value="ECO:0007669"/>
    <property type="project" value="UniProtKB-UniRule"/>
</dbReference>
<dbReference type="InterPro" id="IPR018078">
    <property type="entry name" value="DNA-binding_RecF_CS"/>
</dbReference>
<keyword evidence="5 13" id="KW-0235">DNA replication</keyword>
<evidence type="ECO:0000256" key="7">
    <source>
        <dbReference type="ARBA" id="ARBA00022763"/>
    </source>
</evidence>
<evidence type="ECO:0000256" key="9">
    <source>
        <dbReference type="ARBA" id="ARBA00023125"/>
    </source>
</evidence>
<comment type="function">
    <text evidence="12 13 14">The RecF protein is involved in DNA metabolism; it is required for DNA replication and normal SOS inducibility. RecF binds preferentially to single-stranded, linear DNA. It also seems to bind ATP.</text>
</comment>
<dbReference type="KEGG" id="rla:Rhola_00000030"/>
<keyword evidence="9 13" id="KW-0238">DNA-binding</keyword>
<evidence type="ECO:0000256" key="2">
    <source>
        <dbReference type="ARBA" id="ARBA00008016"/>
    </source>
</evidence>
<keyword evidence="6 13" id="KW-0547">Nucleotide-binding</keyword>
<dbReference type="EMBL" id="CP007490">
    <property type="protein sequence ID" value="AIC46836.1"/>
    <property type="molecule type" value="Genomic_DNA"/>
</dbReference>
<dbReference type="Gene3D" id="3.40.50.300">
    <property type="entry name" value="P-loop containing nucleotide triphosphate hydrolases"/>
    <property type="match status" value="1"/>
</dbReference>
<dbReference type="eggNOG" id="COG1195">
    <property type="taxonomic scope" value="Bacteria"/>
</dbReference>
<reference evidence="16 17" key="1">
    <citation type="journal article" date="2014" name="Int. J. Syst. Evol. Microbiol.">
        <title>Rhodoluna lacicola gen. nov., sp. nov., a planktonic freshwater bacterium with stream-lined genome.</title>
        <authorList>
            <person name="Hahn M."/>
            <person name="Schmidt J."/>
            <person name="Taipale S.J."/>
            <person name="Doolittle W.F."/>
            <person name="Koll U."/>
        </authorList>
    </citation>
    <scope>NUCLEOTIDE SEQUENCE [LARGE SCALE GENOMIC DNA]</scope>
    <source>
        <strain evidence="16 17">MWH-Ta8</strain>
    </source>
</reference>
<evidence type="ECO:0000256" key="5">
    <source>
        <dbReference type="ARBA" id="ARBA00022705"/>
    </source>
</evidence>
<evidence type="ECO:0000256" key="4">
    <source>
        <dbReference type="ARBA" id="ARBA00022490"/>
    </source>
</evidence>
<dbReference type="GO" id="GO:0005524">
    <property type="term" value="F:ATP binding"/>
    <property type="evidence" value="ECO:0007669"/>
    <property type="project" value="UniProtKB-UniRule"/>
</dbReference>
<evidence type="ECO:0000256" key="13">
    <source>
        <dbReference type="HAMAP-Rule" id="MF_00365"/>
    </source>
</evidence>
<keyword evidence="4 13" id="KW-0963">Cytoplasm</keyword>
<evidence type="ECO:0000256" key="11">
    <source>
        <dbReference type="ARBA" id="ARBA00023236"/>
    </source>
</evidence>
<dbReference type="RefSeq" id="WP_038501471.1">
    <property type="nucleotide sequence ID" value="NZ_CP007490.1"/>
</dbReference>
<keyword evidence="7 13" id="KW-0227">DNA damage</keyword>
<sequence length="393" mass="43608">MLIKHLSLAHFRNYENAEVELQKGVNLFVGPNGQGKTNLAEAIRYLSTLSSHRVAGYIPMIKQGAAQAVVRALASFDDRDVLLELELNRDNPNKARVNKSPAQKVRDILGYVNSVTFAPEDLDIIKRDPSNRRAFIDELVVQVWPRFAGVYGDYERVLKQRNTLLKTARQTGAKGSALSTLDAWDQSLVSYGSEIIAARVDLIERLRPHLFAAYQSIAIANNEPKILIKSSLLSATVAHYLDEDESSEFAEAEFLNTGDRAEIEELFRLKLQSVRNKELERGITLVGPHRDDLVLLLGSLPAKGYASHGESWSYALALRLASIALLRAETRSGDPILILDDVFAELDAGRRERLAQMVKENEQVLITAAVAEDIPKDLIATVFHVKAGVVTSE</sequence>
<dbReference type="AlphaFoldDB" id="A0A060JAC8"/>
<evidence type="ECO:0000256" key="10">
    <source>
        <dbReference type="ARBA" id="ARBA00023204"/>
    </source>
</evidence>
<feature type="domain" description="RecF/RecN/SMC N-terminal" evidence="15">
    <location>
        <begin position="3"/>
        <end position="372"/>
    </location>
</feature>
<dbReference type="GO" id="GO:0005737">
    <property type="term" value="C:cytoplasm"/>
    <property type="evidence" value="ECO:0007669"/>
    <property type="project" value="UniProtKB-SubCell"/>
</dbReference>
<keyword evidence="8 13" id="KW-0067">ATP-binding</keyword>
<dbReference type="Proteomes" id="UP000067708">
    <property type="component" value="Chromosome"/>
</dbReference>
<dbReference type="PROSITE" id="PS00618">
    <property type="entry name" value="RECF_2"/>
    <property type="match status" value="1"/>
</dbReference>
<evidence type="ECO:0000256" key="14">
    <source>
        <dbReference type="RuleBase" id="RU000578"/>
    </source>
</evidence>
<evidence type="ECO:0000256" key="3">
    <source>
        <dbReference type="ARBA" id="ARBA00020170"/>
    </source>
</evidence>
<protein>
    <recommendedName>
        <fullName evidence="3 13">DNA replication and repair protein RecF</fullName>
    </recommendedName>
</protein>
<keyword evidence="17" id="KW-1185">Reference proteome</keyword>
<evidence type="ECO:0000256" key="6">
    <source>
        <dbReference type="ARBA" id="ARBA00022741"/>
    </source>
</evidence>
<proteinExistence type="inferred from homology"/>
<feature type="binding site" evidence="13">
    <location>
        <begin position="30"/>
        <end position="37"/>
    </location>
    <ligand>
        <name>ATP</name>
        <dbReference type="ChEBI" id="CHEBI:30616"/>
    </ligand>
</feature>
<organism evidence="16 17">
    <name type="scientific">Rhodoluna lacicola</name>
    <dbReference type="NCBI Taxonomy" id="529884"/>
    <lineage>
        <taxon>Bacteria</taxon>
        <taxon>Bacillati</taxon>
        <taxon>Actinomycetota</taxon>
        <taxon>Actinomycetes</taxon>
        <taxon>Micrococcales</taxon>
        <taxon>Microbacteriaceae</taxon>
        <taxon>Luna cluster</taxon>
        <taxon>Luna-1 subcluster</taxon>
        <taxon>Rhodoluna</taxon>
    </lineage>
</organism>
<dbReference type="OrthoDB" id="9803889at2"/>
<name>A0A060JAC8_9MICO</name>
<dbReference type="GO" id="GO:0000731">
    <property type="term" value="P:DNA synthesis involved in DNA repair"/>
    <property type="evidence" value="ECO:0007669"/>
    <property type="project" value="TreeGrafter"/>
</dbReference>
<gene>
    <name evidence="13" type="primary">recF</name>
    <name evidence="16" type="ORF">Rhola_00000030</name>
</gene>
<dbReference type="SUPFAM" id="SSF52540">
    <property type="entry name" value="P-loop containing nucleoside triphosphate hydrolases"/>
    <property type="match status" value="1"/>
</dbReference>
<dbReference type="PATRIC" id="fig|529884.3.peg.3"/>
<dbReference type="GO" id="GO:0009432">
    <property type="term" value="P:SOS response"/>
    <property type="evidence" value="ECO:0007669"/>
    <property type="project" value="UniProtKB-UniRule"/>
</dbReference>
<comment type="similarity">
    <text evidence="2 13 14">Belongs to the RecF family.</text>
</comment>
<comment type="subcellular location">
    <subcellularLocation>
        <location evidence="1 13 14">Cytoplasm</location>
    </subcellularLocation>
</comment>
<dbReference type="PANTHER" id="PTHR32182:SF0">
    <property type="entry name" value="DNA REPLICATION AND REPAIR PROTEIN RECF"/>
    <property type="match status" value="1"/>
</dbReference>
<dbReference type="InterPro" id="IPR042174">
    <property type="entry name" value="RecF_2"/>
</dbReference>
<dbReference type="NCBIfam" id="TIGR00611">
    <property type="entry name" value="recf"/>
    <property type="match status" value="1"/>
</dbReference>
<keyword evidence="10 13" id="KW-0234">DNA repair</keyword>
<evidence type="ECO:0000259" key="15">
    <source>
        <dbReference type="Pfam" id="PF02463"/>
    </source>
</evidence>
<dbReference type="Pfam" id="PF02463">
    <property type="entry name" value="SMC_N"/>
    <property type="match status" value="1"/>
</dbReference>
<dbReference type="HOGENOM" id="CLU_040267_1_1_11"/>
<dbReference type="GO" id="GO:0003697">
    <property type="term" value="F:single-stranded DNA binding"/>
    <property type="evidence" value="ECO:0007669"/>
    <property type="project" value="UniProtKB-UniRule"/>
</dbReference>
<dbReference type="InterPro" id="IPR027417">
    <property type="entry name" value="P-loop_NTPase"/>
</dbReference>
<dbReference type="InterPro" id="IPR001238">
    <property type="entry name" value="DNA-binding_RecF"/>
</dbReference>
<dbReference type="GO" id="GO:0006302">
    <property type="term" value="P:double-strand break repair"/>
    <property type="evidence" value="ECO:0007669"/>
    <property type="project" value="TreeGrafter"/>
</dbReference>
<evidence type="ECO:0000256" key="1">
    <source>
        <dbReference type="ARBA" id="ARBA00004496"/>
    </source>
</evidence>
<dbReference type="STRING" id="529884.Rhola_00000030"/>
<accession>A0A060JAC8</accession>
<evidence type="ECO:0000313" key="16">
    <source>
        <dbReference type="EMBL" id="AIC46836.1"/>
    </source>
</evidence>
<evidence type="ECO:0000313" key="17">
    <source>
        <dbReference type="Proteomes" id="UP000067708"/>
    </source>
</evidence>
<dbReference type="Gene3D" id="1.20.1050.90">
    <property type="entry name" value="RecF/RecN/SMC, N-terminal domain"/>
    <property type="match status" value="1"/>
</dbReference>
<keyword evidence="11 13" id="KW-0742">SOS response</keyword>
<dbReference type="HAMAP" id="MF_00365">
    <property type="entry name" value="RecF"/>
    <property type="match status" value="1"/>
</dbReference>
<dbReference type="PANTHER" id="PTHR32182">
    <property type="entry name" value="DNA REPLICATION AND REPAIR PROTEIN RECF"/>
    <property type="match status" value="1"/>
</dbReference>
<evidence type="ECO:0000256" key="8">
    <source>
        <dbReference type="ARBA" id="ARBA00022840"/>
    </source>
</evidence>
<evidence type="ECO:0000256" key="12">
    <source>
        <dbReference type="ARBA" id="ARBA00025401"/>
    </source>
</evidence>